<reference evidence="1 2" key="1">
    <citation type="journal article" date="2017" name="Gigascience">
        <title>Genome sequence of the small brown planthopper, Laodelphax striatellus.</title>
        <authorList>
            <person name="Zhu J."/>
            <person name="Jiang F."/>
            <person name="Wang X."/>
            <person name="Yang P."/>
            <person name="Bao Y."/>
            <person name="Zhao W."/>
            <person name="Wang W."/>
            <person name="Lu H."/>
            <person name="Wang Q."/>
            <person name="Cui N."/>
            <person name="Li J."/>
            <person name="Chen X."/>
            <person name="Luo L."/>
            <person name="Yu J."/>
            <person name="Kang L."/>
            <person name="Cui F."/>
        </authorList>
    </citation>
    <scope>NUCLEOTIDE SEQUENCE [LARGE SCALE GENOMIC DNA]</scope>
    <source>
        <strain evidence="1">Lst14</strain>
    </source>
</reference>
<dbReference type="AlphaFoldDB" id="A0A482XC29"/>
<dbReference type="Proteomes" id="UP000291343">
    <property type="component" value="Unassembled WGS sequence"/>
</dbReference>
<dbReference type="InParanoid" id="A0A482XC29"/>
<evidence type="ECO:0000313" key="1">
    <source>
        <dbReference type="EMBL" id="RZF43394.1"/>
    </source>
</evidence>
<keyword evidence="2" id="KW-1185">Reference proteome</keyword>
<name>A0A482XC29_LAOST</name>
<comment type="caution">
    <text evidence="1">The sequence shown here is derived from an EMBL/GenBank/DDBJ whole genome shotgun (WGS) entry which is preliminary data.</text>
</comment>
<proteinExistence type="predicted"/>
<evidence type="ECO:0000313" key="2">
    <source>
        <dbReference type="Proteomes" id="UP000291343"/>
    </source>
</evidence>
<dbReference type="OrthoDB" id="6627891at2759"/>
<sequence length="156" mass="17785">MPLLPVNTESIYEYSSNADFLLLMRSITTHLTPMRDIVNAIGIIKHDRKIFVPALSIDSEDRNGNSCLQKIWCYQISEKTVVALANPATPLRYRERFIPHNSIPGAVYQDSVLQNPDEIIPDRYDNISLAADIAEMPPFLSQLQIRYHQINQCQEG</sequence>
<gene>
    <name evidence="1" type="ORF">LSTR_LSTR001655</name>
</gene>
<accession>A0A482XC29</accession>
<organism evidence="1 2">
    <name type="scientific">Laodelphax striatellus</name>
    <name type="common">Small brown planthopper</name>
    <name type="synonym">Delphax striatella</name>
    <dbReference type="NCBI Taxonomy" id="195883"/>
    <lineage>
        <taxon>Eukaryota</taxon>
        <taxon>Metazoa</taxon>
        <taxon>Ecdysozoa</taxon>
        <taxon>Arthropoda</taxon>
        <taxon>Hexapoda</taxon>
        <taxon>Insecta</taxon>
        <taxon>Pterygota</taxon>
        <taxon>Neoptera</taxon>
        <taxon>Paraneoptera</taxon>
        <taxon>Hemiptera</taxon>
        <taxon>Auchenorrhyncha</taxon>
        <taxon>Fulgoroidea</taxon>
        <taxon>Delphacidae</taxon>
        <taxon>Criomorphinae</taxon>
        <taxon>Laodelphax</taxon>
    </lineage>
</organism>
<protein>
    <submittedName>
        <fullName evidence="1">Uncharacterized protein</fullName>
    </submittedName>
</protein>
<dbReference type="EMBL" id="QKKF02012754">
    <property type="protein sequence ID" value="RZF43394.1"/>
    <property type="molecule type" value="Genomic_DNA"/>
</dbReference>